<evidence type="ECO:0008006" key="3">
    <source>
        <dbReference type="Google" id="ProtNLM"/>
    </source>
</evidence>
<dbReference type="PANTHER" id="PTHR12775:SF0">
    <property type="entry name" value="REPLICATION TERMINATION FACTOR 2"/>
    <property type="match status" value="1"/>
</dbReference>
<dbReference type="GO" id="GO:0006274">
    <property type="term" value="P:DNA replication termination"/>
    <property type="evidence" value="ECO:0007669"/>
    <property type="project" value="TreeGrafter"/>
</dbReference>
<dbReference type="AlphaFoldDB" id="A0AAV5QY28"/>
<proteinExistence type="predicted"/>
<gene>
    <name evidence="1" type="ORF">DAPK24_006400</name>
</gene>
<organism evidence="1 2">
    <name type="scientific">Pichia kluyveri</name>
    <name type="common">Yeast</name>
    <dbReference type="NCBI Taxonomy" id="36015"/>
    <lineage>
        <taxon>Eukaryota</taxon>
        <taxon>Fungi</taxon>
        <taxon>Dikarya</taxon>
        <taxon>Ascomycota</taxon>
        <taxon>Saccharomycotina</taxon>
        <taxon>Pichiomycetes</taxon>
        <taxon>Pichiales</taxon>
        <taxon>Pichiaceae</taxon>
        <taxon>Pichia</taxon>
    </lineage>
</organism>
<dbReference type="Pfam" id="PF04641">
    <property type="entry name" value="Rtf2"/>
    <property type="match status" value="1"/>
</dbReference>
<comment type="caution">
    <text evidence="1">The sequence shown here is derived from an EMBL/GenBank/DDBJ whole genome shotgun (WGS) entry which is preliminary data.</text>
</comment>
<reference evidence="1 2" key="1">
    <citation type="journal article" date="2023" name="Elife">
        <title>Identification of key yeast species and microbe-microbe interactions impacting larval growth of Drosophila in the wild.</title>
        <authorList>
            <person name="Mure A."/>
            <person name="Sugiura Y."/>
            <person name="Maeda R."/>
            <person name="Honda K."/>
            <person name="Sakurai N."/>
            <person name="Takahashi Y."/>
            <person name="Watada M."/>
            <person name="Katoh T."/>
            <person name="Gotoh A."/>
            <person name="Gotoh Y."/>
            <person name="Taniguchi I."/>
            <person name="Nakamura K."/>
            <person name="Hayashi T."/>
            <person name="Katayama T."/>
            <person name="Uemura T."/>
            <person name="Hattori Y."/>
        </authorList>
    </citation>
    <scope>NUCLEOTIDE SEQUENCE [LARGE SCALE GENOMIC DNA]</scope>
    <source>
        <strain evidence="1 2">PK-24</strain>
    </source>
</reference>
<keyword evidence="2" id="KW-1185">Reference proteome</keyword>
<dbReference type="PANTHER" id="PTHR12775">
    <property type="entry name" value="PROTEIN C20ORF43 HOMOLOG"/>
    <property type="match status" value="1"/>
</dbReference>
<protein>
    <recommendedName>
        <fullName evidence="3">Replication termination factor 2</fullName>
    </recommendedName>
</protein>
<name>A0AAV5QY28_PICKL</name>
<evidence type="ECO:0000313" key="1">
    <source>
        <dbReference type="EMBL" id="GMM44065.1"/>
    </source>
</evidence>
<dbReference type="EMBL" id="BTGB01000001">
    <property type="protein sequence ID" value="GMM44065.1"/>
    <property type="molecule type" value="Genomic_DNA"/>
</dbReference>
<dbReference type="GO" id="GO:0005634">
    <property type="term" value="C:nucleus"/>
    <property type="evidence" value="ECO:0007669"/>
    <property type="project" value="TreeGrafter"/>
</dbReference>
<dbReference type="InterPro" id="IPR006735">
    <property type="entry name" value="Rtf2"/>
</dbReference>
<dbReference type="Proteomes" id="UP001378960">
    <property type="component" value="Unassembled WGS sequence"/>
</dbReference>
<accession>A0AAV5QY28</accession>
<evidence type="ECO:0000313" key="2">
    <source>
        <dbReference type="Proteomes" id="UP001378960"/>
    </source>
</evidence>
<sequence>MGNDGGTIPSRTEILNLTARKLGSSTIDQSTTTSSLTKFTRMINGYRYCSLSKERLQKPIVGDSYGKLYNKERVLEYLLNRKRHQPQNSDDDKDSQSCTIRSLNDVVNLNILLTVDALKCPISDITVDLQSDDDNKNNIQNIQFSYIVPCGCVMNKLILDKLETTKCPNCGEVFSKENVIDINPQDEEIRHLQRRRISKLKKLGQYHNLKYRTKKNKK</sequence>